<comment type="function">
    <text evidence="17">Catalyzes the dehydration of the S-form of NAD(P)HX at the expense of ADP, which is converted to AMP. Together with NAD(P)HX epimerase, which catalyzes the epimerization of the S- and R-forms, the enzyme allows the repair of both epimers of NAD(P)HX, a damaged form of NAD(P)H that is a result of enzymatic or heat-dependent hydration.</text>
</comment>
<dbReference type="GO" id="GO:0110051">
    <property type="term" value="P:metabolite repair"/>
    <property type="evidence" value="ECO:0007669"/>
    <property type="project" value="TreeGrafter"/>
</dbReference>
<feature type="binding site" evidence="17">
    <location>
        <position position="387"/>
    </location>
    <ligand>
        <name>(6S)-NADPHX</name>
        <dbReference type="ChEBI" id="CHEBI:64076"/>
    </ligand>
</feature>
<evidence type="ECO:0000256" key="17">
    <source>
        <dbReference type="HAMAP-Rule" id="MF_01965"/>
    </source>
</evidence>
<dbReference type="SUPFAM" id="SSF53613">
    <property type="entry name" value="Ribokinase-like"/>
    <property type="match status" value="1"/>
</dbReference>
<dbReference type="PROSITE" id="PS51383">
    <property type="entry name" value="YJEF_C_3"/>
    <property type="match status" value="1"/>
</dbReference>
<dbReference type="PROSITE" id="PS01050">
    <property type="entry name" value="YJEF_C_2"/>
    <property type="match status" value="1"/>
</dbReference>
<dbReference type="HAMAP" id="MF_01966">
    <property type="entry name" value="NADHX_epimerase"/>
    <property type="match status" value="1"/>
</dbReference>
<dbReference type="NCBIfam" id="TIGR00197">
    <property type="entry name" value="yjeF_nterm"/>
    <property type="match status" value="1"/>
</dbReference>
<comment type="similarity">
    <text evidence="18">Belongs to the NnrE/AIBP family.</text>
</comment>
<keyword evidence="5 18" id="KW-0479">Metal-binding</keyword>
<evidence type="ECO:0000256" key="5">
    <source>
        <dbReference type="ARBA" id="ARBA00022723"/>
    </source>
</evidence>
<dbReference type="EC" id="4.2.1.136" evidence="19"/>
<evidence type="ECO:0000256" key="6">
    <source>
        <dbReference type="ARBA" id="ARBA00022741"/>
    </source>
</evidence>
<keyword evidence="22" id="KW-0808">Transferase</keyword>
<dbReference type="eggNOG" id="COG0062">
    <property type="taxonomic scope" value="Bacteria"/>
</dbReference>
<keyword evidence="22" id="KW-0418">Kinase</keyword>
<feature type="binding site" evidence="17">
    <location>
        <position position="453"/>
    </location>
    <ligand>
        <name>AMP</name>
        <dbReference type="ChEBI" id="CHEBI:456215"/>
    </ligand>
</feature>
<evidence type="ECO:0000256" key="13">
    <source>
        <dbReference type="ARBA" id="ARBA00023268"/>
    </source>
</evidence>
<keyword evidence="12 17" id="KW-0456">Lyase</keyword>
<keyword evidence="23" id="KW-1185">Reference proteome</keyword>
<evidence type="ECO:0000259" key="21">
    <source>
        <dbReference type="PROSITE" id="PS51385"/>
    </source>
</evidence>
<dbReference type="Pfam" id="PF01256">
    <property type="entry name" value="Carb_kinase"/>
    <property type="match status" value="1"/>
</dbReference>
<evidence type="ECO:0000256" key="18">
    <source>
        <dbReference type="HAMAP-Rule" id="MF_01966"/>
    </source>
</evidence>
<evidence type="ECO:0000256" key="2">
    <source>
        <dbReference type="ARBA" id="ARBA00000909"/>
    </source>
</evidence>
<evidence type="ECO:0000256" key="1">
    <source>
        <dbReference type="ARBA" id="ARBA00000013"/>
    </source>
</evidence>
<comment type="cofactor">
    <cofactor evidence="18 19">
        <name>K(+)</name>
        <dbReference type="ChEBI" id="CHEBI:29103"/>
    </cofactor>
    <text evidence="18 19">Binds 1 potassium ion per subunit.</text>
</comment>
<comment type="similarity">
    <text evidence="17">Belongs to the NnrD/CARKD family.</text>
</comment>
<dbReference type="GO" id="GO:0052856">
    <property type="term" value="F:NAD(P)HX epimerase activity"/>
    <property type="evidence" value="ECO:0007669"/>
    <property type="project" value="UniProtKB-UniRule"/>
</dbReference>
<dbReference type="PIRSF" id="PIRSF017184">
    <property type="entry name" value="Nnr"/>
    <property type="match status" value="1"/>
</dbReference>
<evidence type="ECO:0000256" key="16">
    <source>
        <dbReference type="ARBA" id="ARBA00049209"/>
    </source>
</evidence>
<evidence type="ECO:0000259" key="20">
    <source>
        <dbReference type="PROSITE" id="PS51383"/>
    </source>
</evidence>
<dbReference type="Gene3D" id="3.40.50.10260">
    <property type="entry name" value="YjeF N-terminal domain"/>
    <property type="match status" value="1"/>
</dbReference>
<accession>A1AR96</accession>
<keyword evidence="13" id="KW-0511">Multifunctional enzyme</keyword>
<evidence type="ECO:0000256" key="7">
    <source>
        <dbReference type="ARBA" id="ARBA00022840"/>
    </source>
</evidence>
<comment type="catalytic activity">
    <reaction evidence="1 18 19">
        <text>(6R)-NADHX = (6S)-NADHX</text>
        <dbReference type="Rhea" id="RHEA:32215"/>
        <dbReference type="ChEBI" id="CHEBI:64074"/>
        <dbReference type="ChEBI" id="CHEBI:64075"/>
        <dbReference type="EC" id="5.1.99.6"/>
    </reaction>
</comment>
<comment type="cofactor">
    <cofactor evidence="17">
        <name>Mg(2+)</name>
        <dbReference type="ChEBI" id="CHEBI:18420"/>
    </cofactor>
</comment>
<dbReference type="HOGENOM" id="CLU_024853_4_1_7"/>
<evidence type="ECO:0000256" key="14">
    <source>
        <dbReference type="ARBA" id="ARBA00025153"/>
    </source>
</evidence>
<dbReference type="STRING" id="338966.Ppro_2259"/>
<dbReference type="Pfam" id="PF03853">
    <property type="entry name" value="YjeF_N"/>
    <property type="match status" value="1"/>
</dbReference>
<protein>
    <recommendedName>
        <fullName evidence="19">Bifunctional NAD(P)H-hydrate repair enzyme</fullName>
    </recommendedName>
    <alternativeName>
        <fullName evidence="19">Nicotinamide nucleotide repair protein</fullName>
    </alternativeName>
    <domain>
        <recommendedName>
            <fullName evidence="19">ADP-dependent (S)-NAD(P)H-hydrate dehydratase</fullName>
            <ecNumber evidence="19">4.2.1.136</ecNumber>
        </recommendedName>
        <alternativeName>
            <fullName evidence="19">ADP-dependent NAD(P)HX dehydratase</fullName>
        </alternativeName>
    </domain>
    <domain>
        <recommendedName>
            <fullName evidence="19">NAD(P)H-hydrate epimerase</fullName>
            <ecNumber evidence="19">5.1.99.6</ecNumber>
        </recommendedName>
    </domain>
</protein>
<keyword evidence="7 17" id="KW-0067">ATP-binding</keyword>
<evidence type="ECO:0000256" key="19">
    <source>
        <dbReference type="PIRNR" id="PIRNR017184"/>
    </source>
</evidence>
<sequence length="525" mass="55945">MKIVMSQTMQEMDRRTMEEYGIPGLVLMENAGRCCVEEIIRHFGHLEEKRVLILAGKGNNGGDGHVIARLLLGQGWQVTLLVLAEQEQIRGDAAANLELLPHDLPRFRTGEAEFSSLHAVDFRQADLIVDAMLGTGLNSDLGGVYREAVQLINGSGKPVMAVDIPSGIHGSSGRILGSAVKADLTVTFACPKLGHVLYPGAELTGRLVVKDIGIPPALLEQAPGFQYLDEESMAPLLQRRDRQGHKGNYGHCLFIAGSTGKSGAAALCANAAVRAGSGLVTLGVPERLNPILEVKTTEAMTVPLPDSDDGHLSGRAFHEIVRLLEGRDVLAIGPGIDRRPETVELVRNLAETVELPLVIDADGLNALATDMSVLKWNRSTATVLTPHPGEMARLLGAPLPSEQADRIELCRDFATSYDVYLVLKGARTIIASPDGSIAINSSGNPGMASGGMGDVLTGIIASLIGQGYEVRDACCLGVFIHGHSADLVARDKGEVGITATDVAEMLPYARKKLMERNSPSAIRYA</sequence>
<keyword evidence="8 17" id="KW-0521">NADP</keyword>
<comment type="catalytic activity">
    <reaction evidence="15 17 19">
        <text>(6S)-NADHX + ADP = AMP + phosphate + NADH + H(+)</text>
        <dbReference type="Rhea" id="RHEA:32223"/>
        <dbReference type="ChEBI" id="CHEBI:15378"/>
        <dbReference type="ChEBI" id="CHEBI:43474"/>
        <dbReference type="ChEBI" id="CHEBI:57945"/>
        <dbReference type="ChEBI" id="CHEBI:64074"/>
        <dbReference type="ChEBI" id="CHEBI:456215"/>
        <dbReference type="ChEBI" id="CHEBI:456216"/>
        <dbReference type="EC" id="4.2.1.136"/>
    </reaction>
</comment>
<dbReference type="GO" id="GO:0046496">
    <property type="term" value="P:nicotinamide nucleotide metabolic process"/>
    <property type="evidence" value="ECO:0007669"/>
    <property type="project" value="UniProtKB-UniRule"/>
</dbReference>
<feature type="binding site" evidence="18">
    <location>
        <begin position="59"/>
        <end position="63"/>
    </location>
    <ligand>
        <name>(6S)-NADPHX</name>
        <dbReference type="ChEBI" id="CHEBI:64076"/>
    </ligand>
</feature>
<dbReference type="KEGG" id="ppd:Ppro_2259"/>
<comment type="similarity">
    <text evidence="3 19">In the N-terminal section; belongs to the NnrE/AIBP family.</text>
</comment>
<dbReference type="InterPro" id="IPR017953">
    <property type="entry name" value="Carbohydrate_kinase_pred_CS"/>
</dbReference>
<dbReference type="InterPro" id="IPR004443">
    <property type="entry name" value="YjeF_N_dom"/>
</dbReference>
<keyword evidence="11 18" id="KW-0413">Isomerase</keyword>
<dbReference type="GO" id="GO:0052855">
    <property type="term" value="F:ADP-dependent NAD(P)H-hydrate dehydratase activity"/>
    <property type="evidence" value="ECO:0007669"/>
    <property type="project" value="UniProtKB-UniRule"/>
</dbReference>
<dbReference type="EC" id="5.1.99.6" evidence="19"/>
<evidence type="ECO:0000313" key="22">
    <source>
        <dbReference type="EMBL" id="ABK99866.1"/>
    </source>
</evidence>
<dbReference type="Gene3D" id="3.40.1190.20">
    <property type="match status" value="1"/>
</dbReference>
<feature type="binding site" evidence="17">
    <location>
        <position position="454"/>
    </location>
    <ligand>
        <name>(6S)-NADPHX</name>
        <dbReference type="ChEBI" id="CHEBI:64076"/>
    </ligand>
</feature>
<comment type="catalytic activity">
    <reaction evidence="2 18 19">
        <text>(6R)-NADPHX = (6S)-NADPHX</text>
        <dbReference type="Rhea" id="RHEA:32227"/>
        <dbReference type="ChEBI" id="CHEBI:64076"/>
        <dbReference type="ChEBI" id="CHEBI:64077"/>
        <dbReference type="EC" id="5.1.99.6"/>
    </reaction>
</comment>
<feature type="binding site" evidence="18">
    <location>
        <position position="130"/>
    </location>
    <ligand>
        <name>K(+)</name>
        <dbReference type="ChEBI" id="CHEBI:29103"/>
    </ligand>
</feature>
<evidence type="ECO:0000256" key="9">
    <source>
        <dbReference type="ARBA" id="ARBA00022958"/>
    </source>
</evidence>
<feature type="binding site" evidence="18">
    <location>
        <position position="60"/>
    </location>
    <ligand>
        <name>K(+)</name>
        <dbReference type="ChEBI" id="CHEBI:29103"/>
    </ligand>
</feature>
<feature type="binding site" evidence="17">
    <location>
        <position position="264"/>
    </location>
    <ligand>
        <name>(6S)-NADPHX</name>
        <dbReference type="ChEBI" id="CHEBI:64076"/>
    </ligand>
</feature>
<dbReference type="AlphaFoldDB" id="A1AR96"/>
<dbReference type="CDD" id="cd01171">
    <property type="entry name" value="YXKO-related"/>
    <property type="match status" value="1"/>
</dbReference>
<evidence type="ECO:0000256" key="11">
    <source>
        <dbReference type="ARBA" id="ARBA00023235"/>
    </source>
</evidence>
<evidence type="ECO:0000256" key="15">
    <source>
        <dbReference type="ARBA" id="ARBA00048238"/>
    </source>
</evidence>
<dbReference type="OrthoDB" id="9806925at2"/>
<comment type="similarity">
    <text evidence="4 19">In the C-terminal section; belongs to the NnrD/CARKD family.</text>
</comment>
<dbReference type="NCBIfam" id="TIGR00196">
    <property type="entry name" value="yjeF_cterm"/>
    <property type="match status" value="1"/>
</dbReference>
<dbReference type="InterPro" id="IPR029056">
    <property type="entry name" value="Ribokinase-like"/>
</dbReference>
<dbReference type="Proteomes" id="UP000006732">
    <property type="component" value="Chromosome"/>
</dbReference>
<evidence type="ECO:0000256" key="10">
    <source>
        <dbReference type="ARBA" id="ARBA00023027"/>
    </source>
</evidence>
<evidence type="ECO:0000256" key="3">
    <source>
        <dbReference type="ARBA" id="ARBA00006001"/>
    </source>
</evidence>
<dbReference type="InterPro" id="IPR036652">
    <property type="entry name" value="YjeF_N_dom_sf"/>
</dbReference>
<organism evidence="22 23">
    <name type="scientific">Pelobacter propionicus (strain DSM 2379 / NBRC 103807 / OttBd1)</name>
    <dbReference type="NCBI Taxonomy" id="338966"/>
    <lineage>
        <taxon>Bacteria</taxon>
        <taxon>Pseudomonadati</taxon>
        <taxon>Thermodesulfobacteriota</taxon>
        <taxon>Desulfuromonadia</taxon>
        <taxon>Desulfuromonadales</taxon>
        <taxon>Desulfuromonadaceae</taxon>
        <taxon>Pelobacter</taxon>
    </lineage>
</organism>
<feature type="binding site" evidence="18">
    <location>
        <position position="145"/>
    </location>
    <ligand>
        <name>(6S)-NADPHX</name>
        <dbReference type="ChEBI" id="CHEBI:64076"/>
    </ligand>
</feature>
<gene>
    <name evidence="17" type="primary">nnrD</name>
    <name evidence="18" type="synonym">nnrE</name>
    <name evidence="22" type="ordered locus">Ppro_2259</name>
</gene>
<feature type="binding site" evidence="17">
    <location>
        <position position="335"/>
    </location>
    <ligand>
        <name>(6S)-NADPHX</name>
        <dbReference type="ChEBI" id="CHEBI:64076"/>
    </ligand>
</feature>
<dbReference type="RefSeq" id="WP_011736126.1">
    <property type="nucleotide sequence ID" value="NC_008609.1"/>
</dbReference>
<dbReference type="GO" id="GO:0016301">
    <property type="term" value="F:kinase activity"/>
    <property type="evidence" value="ECO:0007669"/>
    <property type="project" value="UniProtKB-KW"/>
</dbReference>
<dbReference type="PANTHER" id="PTHR12592:SF0">
    <property type="entry name" value="ATP-DEPENDENT (S)-NAD(P)H-HYDRATE DEHYDRATASE"/>
    <property type="match status" value="1"/>
</dbReference>
<feature type="binding site" evidence="17">
    <location>
        <begin position="424"/>
        <end position="428"/>
    </location>
    <ligand>
        <name>AMP</name>
        <dbReference type="ChEBI" id="CHEBI:456215"/>
    </ligand>
</feature>
<keyword evidence="10 17" id="KW-0520">NAD</keyword>
<feature type="binding site" evidence="18">
    <location>
        <position position="163"/>
    </location>
    <ligand>
        <name>(6S)-NADPHX</name>
        <dbReference type="ChEBI" id="CHEBI:64076"/>
    </ligand>
</feature>
<dbReference type="HAMAP" id="MF_01965">
    <property type="entry name" value="NADHX_dehydratase"/>
    <property type="match status" value="1"/>
</dbReference>
<comment type="function">
    <text evidence="18">Catalyzes the epimerization of the S- and R-forms of NAD(P)HX, a damaged form of NAD(P)H that is a result of enzymatic or heat-dependent hydration. This is a prerequisite for the S-specific NAD(P)H-hydrate dehydratase to allow the repair of both epimers of NAD(P)HX.</text>
</comment>
<dbReference type="EMBL" id="CP000482">
    <property type="protein sequence ID" value="ABK99866.1"/>
    <property type="molecule type" value="Genomic_DNA"/>
</dbReference>
<name>A1AR96_PELPD</name>
<keyword evidence="9 18" id="KW-0630">Potassium</keyword>
<dbReference type="GO" id="GO:0046872">
    <property type="term" value="F:metal ion binding"/>
    <property type="evidence" value="ECO:0007669"/>
    <property type="project" value="UniProtKB-UniRule"/>
</dbReference>
<comment type="function">
    <text evidence="14 19">Bifunctional enzyme that catalyzes the epimerization of the S- and R-forms of NAD(P)HX and the dehydration of the S-form of NAD(P)HX at the expense of ADP, which is converted to AMP. This allows the repair of both epimers of NAD(P)HX, a damaged form of NAD(P)H that is a result of enzymatic or heat-dependent hydration.</text>
</comment>
<evidence type="ECO:0000256" key="8">
    <source>
        <dbReference type="ARBA" id="ARBA00022857"/>
    </source>
</evidence>
<dbReference type="SUPFAM" id="SSF64153">
    <property type="entry name" value="YjeF N-terminal domain-like"/>
    <property type="match status" value="1"/>
</dbReference>
<keyword evidence="6 17" id="KW-0547">Nucleotide-binding</keyword>
<feature type="binding site" evidence="18">
    <location>
        <position position="166"/>
    </location>
    <ligand>
        <name>K(+)</name>
        <dbReference type="ChEBI" id="CHEBI:29103"/>
    </ligand>
</feature>
<proteinExistence type="inferred from homology"/>
<dbReference type="PROSITE" id="PS51385">
    <property type="entry name" value="YJEF_N"/>
    <property type="match status" value="1"/>
</dbReference>
<dbReference type="eggNOG" id="COG0063">
    <property type="taxonomic scope" value="Bacteria"/>
</dbReference>
<dbReference type="InterPro" id="IPR030677">
    <property type="entry name" value="Nnr"/>
</dbReference>
<reference evidence="22 23" key="1">
    <citation type="submission" date="2006-10" db="EMBL/GenBank/DDBJ databases">
        <title>Complete sequence of chromosome of Pelobacter propionicus DSM 2379.</title>
        <authorList>
            <consortium name="US DOE Joint Genome Institute"/>
            <person name="Copeland A."/>
            <person name="Lucas S."/>
            <person name="Lapidus A."/>
            <person name="Barry K."/>
            <person name="Detter J.C."/>
            <person name="Glavina del Rio T."/>
            <person name="Hammon N."/>
            <person name="Israni S."/>
            <person name="Dalin E."/>
            <person name="Tice H."/>
            <person name="Pitluck S."/>
            <person name="Saunders E."/>
            <person name="Brettin T."/>
            <person name="Bruce D."/>
            <person name="Han C."/>
            <person name="Tapia R."/>
            <person name="Schmutz J."/>
            <person name="Larimer F."/>
            <person name="Land M."/>
            <person name="Hauser L."/>
            <person name="Kyrpides N."/>
            <person name="Kim E."/>
            <person name="Lovley D."/>
            <person name="Richardson P."/>
        </authorList>
    </citation>
    <scope>NUCLEOTIDE SEQUENCE [LARGE SCALE GENOMIC DNA]</scope>
    <source>
        <strain evidence="23">DSM 2379 / NBRC 103807 / OttBd1</strain>
    </source>
</reference>
<feature type="domain" description="YjeF C-terminal" evidence="20">
    <location>
        <begin position="229"/>
        <end position="513"/>
    </location>
</feature>
<evidence type="ECO:0000256" key="4">
    <source>
        <dbReference type="ARBA" id="ARBA00009524"/>
    </source>
</evidence>
<feature type="binding site" evidence="18">
    <location>
        <begin position="134"/>
        <end position="140"/>
    </location>
    <ligand>
        <name>(6S)-NADPHX</name>
        <dbReference type="ChEBI" id="CHEBI:64076"/>
    </ligand>
</feature>
<evidence type="ECO:0000313" key="23">
    <source>
        <dbReference type="Proteomes" id="UP000006732"/>
    </source>
</evidence>
<evidence type="ECO:0000256" key="12">
    <source>
        <dbReference type="ARBA" id="ARBA00023239"/>
    </source>
</evidence>
<comment type="catalytic activity">
    <reaction evidence="16 17 19">
        <text>(6S)-NADPHX + ADP = AMP + phosphate + NADPH + H(+)</text>
        <dbReference type="Rhea" id="RHEA:32235"/>
        <dbReference type="ChEBI" id="CHEBI:15378"/>
        <dbReference type="ChEBI" id="CHEBI:43474"/>
        <dbReference type="ChEBI" id="CHEBI:57783"/>
        <dbReference type="ChEBI" id="CHEBI:64076"/>
        <dbReference type="ChEBI" id="CHEBI:456215"/>
        <dbReference type="ChEBI" id="CHEBI:456216"/>
        <dbReference type="EC" id="4.2.1.136"/>
    </reaction>
</comment>
<dbReference type="PANTHER" id="PTHR12592">
    <property type="entry name" value="ATP-DEPENDENT (S)-NAD(P)H-HYDRATE DEHYDRATASE FAMILY MEMBER"/>
    <property type="match status" value="1"/>
</dbReference>
<dbReference type="InterPro" id="IPR000631">
    <property type="entry name" value="CARKD"/>
</dbReference>
<comment type="subunit">
    <text evidence="17">Homotetramer.</text>
</comment>
<dbReference type="GO" id="GO:0005524">
    <property type="term" value="F:ATP binding"/>
    <property type="evidence" value="ECO:0007669"/>
    <property type="project" value="UniProtKB-UniRule"/>
</dbReference>
<feature type="domain" description="YjeF N-terminal" evidence="21">
    <location>
        <begin position="9"/>
        <end position="220"/>
    </location>
</feature>